<keyword evidence="3 8" id="KW-0812">Transmembrane</keyword>
<feature type="transmembrane region" description="Helical" evidence="8">
    <location>
        <begin position="46"/>
        <end position="69"/>
    </location>
</feature>
<keyword evidence="7 8" id="KW-0472">Membrane</keyword>
<dbReference type="InterPro" id="IPR012171">
    <property type="entry name" value="Fatty_acid_desaturase"/>
</dbReference>
<dbReference type="Proteomes" id="UP000316759">
    <property type="component" value="Unassembled WGS sequence"/>
</dbReference>
<evidence type="ECO:0000256" key="1">
    <source>
        <dbReference type="ARBA" id="ARBA00004141"/>
    </source>
</evidence>
<comment type="caution">
    <text evidence="10">The sequence shown here is derived from an EMBL/GenBank/DDBJ whole genome shotgun (WGS) entry which is preliminary data.</text>
</comment>
<keyword evidence="11" id="KW-1185">Reference proteome</keyword>
<feature type="transmembrane region" description="Helical" evidence="8">
    <location>
        <begin position="9"/>
        <end position="26"/>
    </location>
</feature>
<evidence type="ECO:0000256" key="8">
    <source>
        <dbReference type="SAM" id="Phobius"/>
    </source>
</evidence>
<dbReference type="PANTHER" id="PTHR19353:SF88">
    <property type="entry name" value="DELTA(5) FATTY ACID DESATURASE FAT-4"/>
    <property type="match status" value="1"/>
</dbReference>
<evidence type="ECO:0000313" key="11">
    <source>
        <dbReference type="Proteomes" id="UP000316759"/>
    </source>
</evidence>
<comment type="subcellular location">
    <subcellularLocation>
        <location evidence="1">Membrane</location>
        <topology evidence="1">Multi-pass membrane protein</topology>
    </subcellularLocation>
</comment>
<evidence type="ECO:0000256" key="7">
    <source>
        <dbReference type="ARBA" id="ARBA00023136"/>
    </source>
</evidence>
<comment type="similarity">
    <text evidence="2">Belongs to the fatty acid desaturase type 1 family.</text>
</comment>
<keyword evidence="5" id="KW-0560">Oxidoreductase</keyword>
<keyword evidence="6" id="KW-0443">Lipid metabolism</keyword>
<dbReference type="AlphaFoldDB" id="A0A504YIF5"/>
<organism evidence="10 11">
    <name type="scientific">Fasciola gigantica</name>
    <name type="common">Giant liver fluke</name>
    <dbReference type="NCBI Taxonomy" id="46835"/>
    <lineage>
        <taxon>Eukaryota</taxon>
        <taxon>Metazoa</taxon>
        <taxon>Spiralia</taxon>
        <taxon>Lophotrochozoa</taxon>
        <taxon>Platyhelminthes</taxon>
        <taxon>Trematoda</taxon>
        <taxon>Digenea</taxon>
        <taxon>Plagiorchiida</taxon>
        <taxon>Echinostomata</taxon>
        <taxon>Echinostomatoidea</taxon>
        <taxon>Fasciolidae</taxon>
        <taxon>Fasciola</taxon>
    </lineage>
</organism>
<evidence type="ECO:0000256" key="3">
    <source>
        <dbReference type="ARBA" id="ARBA00022692"/>
    </source>
</evidence>
<name>A0A504YIF5_FASGI</name>
<evidence type="ECO:0000256" key="2">
    <source>
        <dbReference type="ARBA" id="ARBA00009295"/>
    </source>
</evidence>
<evidence type="ECO:0000259" key="9">
    <source>
        <dbReference type="Pfam" id="PF00487"/>
    </source>
</evidence>
<dbReference type="STRING" id="46835.A0A504YIF5"/>
<dbReference type="Pfam" id="PF00487">
    <property type="entry name" value="FA_desaturase"/>
    <property type="match status" value="1"/>
</dbReference>
<dbReference type="EMBL" id="SUNJ01008749">
    <property type="protein sequence ID" value="TPP60973.1"/>
    <property type="molecule type" value="Genomic_DNA"/>
</dbReference>
<dbReference type="GO" id="GO:0016717">
    <property type="term" value="F:oxidoreductase activity, acting on paired donors, with oxidation of a pair of donors resulting in the reduction of molecular oxygen to two molecules of water"/>
    <property type="evidence" value="ECO:0007669"/>
    <property type="project" value="TreeGrafter"/>
</dbReference>
<dbReference type="GO" id="GO:0006629">
    <property type="term" value="P:lipid metabolic process"/>
    <property type="evidence" value="ECO:0007669"/>
    <property type="project" value="UniProtKB-KW"/>
</dbReference>
<dbReference type="InterPro" id="IPR005804">
    <property type="entry name" value="FA_desaturase_dom"/>
</dbReference>
<keyword evidence="4 8" id="KW-1133">Transmembrane helix</keyword>
<evidence type="ECO:0000256" key="4">
    <source>
        <dbReference type="ARBA" id="ARBA00022989"/>
    </source>
</evidence>
<evidence type="ECO:0000256" key="5">
    <source>
        <dbReference type="ARBA" id="ARBA00023002"/>
    </source>
</evidence>
<sequence>MPYEYQDKYFFLVGPPLLFPVYFNFMSFRYMFTRRSWEDLSWVTGFFIKLFVLYYPLLGFWGTVAYYFIVRVCESHWFTWVSQSNHVPMKVDYDHAEAWLPLQSKATCNVEHSLFNDWFTGHLNFQLEHHLFPTMPRHNYIKAQPYVKALCKRNNLPYPEKPLGLAFKDVVRALRSAAELWKKESKAKCTKSS</sequence>
<proteinExistence type="inferred from homology"/>
<evidence type="ECO:0000256" key="6">
    <source>
        <dbReference type="ARBA" id="ARBA00023098"/>
    </source>
</evidence>
<dbReference type="OrthoDB" id="260091at2759"/>
<dbReference type="PANTHER" id="PTHR19353">
    <property type="entry name" value="FATTY ACID DESATURASE 2"/>
    <property type="match status" value="1"/>
</dbReference>
<feature type="domain" description="Fatty acid desaturase" evidence="9">
    <location>
        <begin position="16"/>
        <end position="160"/>
    </location>
</feature>
<protein>
    <submittedName>
        <fullName evidence="10">Fatty acid desaturase 1</fullName>
    </submittedName>
</protein>
<evidence type="ECO:0000313" key="10">
    <source>
        <dbReference type="EMBL" id="TPP60973.1"/>
    </source>
</evidence>
<dbReference type="GO" id="GO:0016020">
    <property type="term" value="C:membrane"/>
    <property type="evidence" value="ECO:0007669"/>
    <property type="project" value="UniProtKB-SubCell"/>
</dbReference>
<accession>A0A504YIF5</accession>
<gene>
    <name evidence="10" type="ORF">FGIG_09120</name>
</gene>
<reference evidence="10 11" key="1">
    <citation type="submission" date="2019-04" db="EMBL/GenBank/DDBJ databases">
        <title>Annotation for the trematode Fasciola gigantica.</title>
        <authorList>
            <person name="Choi Y.-J."/>
        </authorList>
    </citation>
    <scope>NUCLEOTIDE SEQUENCE [LARGE SCALE GENOMIC DNA]</scope>
    <source>
        <strain evidence="10">Uganda_cow_1</strain>
    </source>
</reference>